<dbReference type="Proteomes" id="UP000054538">
    <property type="component" value="Unassembled WGS sequence"/>
</dbReference>
<organism evidence="1 2">
    <name type="scientific">Paxillus rubicundulus Ve08.2h10</name>
    <dbReference type="NCBI Taxonomy" id="930991"/>
    <lineage>
        <taxon>Eukaryota</taxon>
        <taxon>Fungi</taxon>
        <taxon>Dikarya</taxon>
        <taxon>Basidiomycota</taxon>
        <taxon>Agaricomycotina</taxon>
        <taxon>Agaricomycetes</taxon>
        <taxon>Agaricomycetidae</taxon>
        <taxon>Boletales</taxon>
        <taxon>Paxilineae</taxon>
        <taxon>Paxillaceae</taxon>
        <taxon>Paxillus</taxon>
    </lineage>
</organism>
<sequence>MMLQPALITPFCHCSALPLCPTVNTGLNSDKGATHKLKLRSALLLQRLQDSSRGTHDLNNIQFLPPYFEVLV</sequence>
<protein>
    <submittedName>
        <fullName evidence="1">Uncharacterized protein</fullName>
    </submittedName>
</protein>
<reference evidence="2" key="2">
    <citation type="submission" date="2015-01" db="EMBL/GenBank/DDBJ databases">
        <title>Evolutionary Origins and Diversification of the Mycorrhizal Mutualists.</title>
        <authorList>
            <consortium name="DOE Joint Genome Institute"/>
            <consortium name="Mycorrhizal Genomics Consortium"/>
            <person name="Kohler A."/>
            <person name="Kuo A."/>
            <person name="Nagy L.G."/>
            <person name="Floudas D."/>
            <person name="Copeland A."/>
            <person name="Barry K.W."/>
            <person name="Cichocki N."/>
            <person name="Veneault-Fourrey C."/>
            <person name="LaButti K."/>
            <person name="Lindquist E.A."/>
            <person name="Lipzen A."/>
            <person name="Lundell T."/>
            <person name="Morin E."/>
            <person name="Murat C."/>
            <person name="Riley R."/>
            <person name="Ohm R."/>
            <person name="Sun H."/>
            <person name="Tunlid A."/>
            <person name="Henrissat B."/>
            <person name="Grigoriev I.V."/>
            <person name="Hibbett D.S."/>
            <person name="Martin F."/>
        </authorList>
    </citation>
    <scope>NUCLEOTIDE SEQUENCE [LARGE SCALE GENOMIC DNA]</scope>
    <source>
        <strain evidence="2">Ve08.2h10</strain>
    </source>
</reference>
<name>A0A0D0D8M4_9AGAM</name>
<proteinExistence type="predicted"/>
<evidence type="ECO:0000313" key="2">
    <source>
        <dbReference type="Proteomes" id="UP000054538"/>
    </source>
</evidence>
<dbReference type="AlphaFoldDB" id="A0A0D0D8M4"/>
<reference evidence="1 2" key="1">
    <citation type="submission" date="2014-04" db="EMBL/GenBank/DDBJ databases">
        <authorList>
            <consortium name="DOE Joint Genome Institute"/>
            <person name="Kuo A."/>
            <person name="Kohler A."/>
            <person name="Jargeat P."/>
            <person name="Nagy L.G."/>
            <person name="Floudas D."/>
            <person name="Copeland A."/>
            <person name="Barry K.W."/>
            <person name="Cichocki N."/>
            <person name="Veneault-Fourrey C."/>
            <person name="LaButti K."/>
            <person name="Lindquist E.A."/>
            <person name="Lipzen A."/>
            <person name="Lundell T."/>
            <person name="Morin E."/>
            <person name="Murat C."/>
            <person name="Sun H."/>
            <person name="Tunlid A."/>
            <person name="Henrissat B."/>
            <person name="Grigoriev I.V."/>
            <person name="Hibbett D.S."/>
            <person name="Martin F."/>
            <person name="Nordberg H.P."/>
            <person name="Cantor M.N."/>
            <person name="Hua S.X."/>
        </authorList>
    </citation>
    <scope>NUCLEOTIDE SEQUENCE [LARGE SCALE GENOMIC DNA]</scope>
    <source>
        <strain evidence="1 2">Ve08.2h10</strain>
    </source>
</reference>
<gene>
    <name evidence="1" type="ORF">PAXRUDRAFT_833728</name>
</gene>
<evidence type="ECO:0000313" key="1">
    <source>
        <dbReference type="EMBL" id="KIK80091.1"/>
    </source>
</evidence>
<dbReference type="HOGENOM" id="CLU_2722904_0_0_1"/>
<dbReference type="EMBL" id="KN826104">
    <property type="protein sequence ID" value="KIK80091.1"/>
    <property type="molecule type" value="Genomic_DNA"/>
</dbReference>
<dbReference type="InParanoid" id="A0A0D0D8M4"/>
<accession>A0A0D0D8M4</accession>
<keyword evidence="2" id="KW-1185">Reference proteome</keyword>